<dbReference type="PROSITE" id="PS51762">
    <property type="entry name" value="GH16_2"/>
    <property type="match status" value="1"/>
</dbReference>
<dbReference type="PANTHER" id="PTHR38121:SF4">
    <property type="entry name" value="GH16 DOMAIN-CONTAINING PROTEIN-RELATED"/>
    <property type="match status" value="1"/>
</dbReference>
<feature type="signal peptide" evidence="1">
    <location>
        <begin position="1"/>
        <end position="21"/>
    </location>
</feature>
<dbReference type="Proteomes" id="UP000076881">
    <property type="component" value="Unassembled WGS sequence"/>
</dbReference>
<evidence type="ECO:0000256" key="1">
    <source>
        <dbReference type="SAM" id="SignalP"/>
    </source>
</evidence>
<protein>
    <submittedName>
        <fullName evidence="3">Concanavalin A-like lectin/glucanase</fullName>
    </submittedName>
</protein>
<dbReference type="EMBL" id="AZHF01000001">
    <property type="protein sequence ID" value="OAA80678.1"/>
    <property type="molecule type" value="Genomic_DNA"/>
</dbReference>
<dbReference type="SUPFAM" id="SSF49899">
    <property type="entry name" value="Concanavalin A-like lectins/glucanases"/>
    <property type="match status" value="1"/>
</dbReference>
<proteinExistence type="predicted"/>
<sequence>MAARRIAALLATASIFSAATAAEAVKDSSCGCFLSNGTNPGYYAQHAFFDFRQLSQHAGVPDVVEDSASVASAPVSSDFFKSDAWTSVWEIESWDNSKSSLFSDATVYMINSPSNIYIEKANSSSDSDGYEDTAVTFLTMRTKRLQDFQTAAEFQTAGAGYQFLSLRMRARTVGAPGAVTAMFTYRGDDDPAKVQEADVEVLTRDPRSVIQYTNQPSDLPDKGEIAAATRNATLPGGVAWSDWAVHRLDWTPERSVWYVDGREMASIALQVPRDPAAVNFNAWSDGGSWSGNMTVGDEASLQIQWIEMLYNSTETADKRSLGAATGGSRVVRRGGKHSACKVVCTIDDTAEVGRAALASNSTGSGATSNTRVAGVGGVLTFGWGVAAVLYTIL</sequence>
<dbReference type="InterPro" id="IPR000757">
    <property type="entry name" value="Beta-glucanase-like"/>
</dbReference>
<dbReference type="GO" id="GO:0030246">
    <property type="term" value="F:carbohydrate binding"/>
    <property type="evidence" value="ECO:0007669"/>
    <property type="project" value="UniProtKB-KW"/>
</dbReference>
<accession>A0A162KW28</accession>
<dbReference type="GO" id="GO:0004553">
    <property type="term" value="F:hydrolase activity, hydrolyzing O-glycosyl compounds"/>
    <property type="evidence" value="ECO:0007669"/>
    <property type="project" value="InterPro"/>
</dbReference>
<dbReference type="CDD" id="cd00413">
    <property type="entry name" value="Glyco_hydrolase_16"/>
    <property type="match status" value="1"/>
</dbReference>
<evidence type="ECO:0000313" key="4">
    <source>
        <dbReference type="Proteomes" id="UP000076881"/>
    </source>
</evidence>
<dbReference type="Gene3D" id="2.60.120.200">
    <property type="match status" value="1"/>
</dbReference>
<dbReference type="PANTHER" id="PTHR38121">
    <property type="entry name" value="GH16 DOMAIN-CONTAINING PROTEIN"/>
    <property type="match status" value="1"/>
</dbReference>
<feature type="chain" id="PRO_5007836753" evidence="1">
    <location>
        <begin position="22"/>
        <end position="393"/>
    </location>
</feature>
<keyword evidence="4" id="KW-1185">Reference proteome</keyword>
<keyword evidence="3" id="KW-0430">Lectin</keyword>
<dbReference type="AlphaFoldDB" id="A0A162KW28"/>
<dbReference type="GO" id="GO:0005975">
    <property type="term" value="P:carbohydrate metabolic process"/>
    <property type="evidence" value="ECO:0007669"/>
    <property type="project" value="InterPro"/>
</dbReference>
<dbReference type="STRING" id="1081108.A0A162KW28"/>
<feature type="domain" description="GH16" evidence="2">
    <location>
        <begin position="92"/>
        <end position="314"/>
    </location>
</feature>
<dbReference type="Pfam" id="PF00722">
    <property type="entry name" value="Glyco_hydro_16"/>
    <property type="match status" value="1"/>
</dbReference>
<organism evidence="3 4">
    <name type="scientific">Akanthomyces lecanii RCEF 1005</name>
    <dbReference type="NCBI Taxonomy" id="1081108"/>
    <lineage>
        <taxon>Eukaryota</taxon>
        <taxon>Fungi</taxon>
        <taxon>Dikarya</taxon>
        <taxon>Ascomycota</taxon>
        <taxon>Pezizomycotina</taxon>
        <taxon>Sordariomycetes</taxon>
        <taxon>Hypocreomycetidae</taxon>
        <taxon>Hypocreales</taxon>
        <taxon>Cordycipitaceae</taxon>
        <taxon>Akanthomyces</taxon>
        <taxon>Cordyceps confragosa</taxon>
    </lineage>
</organism>
<name>A0A162KW28_CORDF</name>
<reference evidence="3 4" key="1">
    <citation type="journal article" date="2016" name="Genome Biol. Evol.">
        <title>Divergent and convergent evolution of fungal pathogenicity.</title>
        <authorList>
            <person name="Shang Y."/>
            <person name="Xiao G."/>
            <person name="Zheng P."/>
            <person name="Cen K."/>
            <person name="Zhan S."/>
            <person name="Wang C."/>
        </authorList>
    </citation>
    <scope>NUCLEOTIDE SEQUENCE [LARGE SCALE GENOMIC DNA]</scope>
    <source>
        <strain evidence="3 4">RCEF 1005</strain>
    </source>
</reference>
<evidence type="ECO:0000259" key="2">
    <source>
        <dbReference type="PROSITE" id="PS51762"/>
    </source>
</evidence>
<gene>
    <name evidence="3" type="ORF">LEL_00223</name>
</gene>
<comment type="caution">
    <text evidence="3">The sequence shown here is derived from an EMBL/GenBank/DDBJ whole genome shotgun (WGS) entry which is preliminary data.</text>
</comment>
<dbReference type="InterPro" id="IPR013320">
    <property type="entry name" value="ConA-like_dom_sf"/>
</dbReference>
<keyword evidence="1" id="KW-0732">Signal</keyword>
<evidence type="ECO:0000313" key="3">
    <source>
        <dbReference type="EMBL" id="OAA80678.1"/>
    </source>
</evidence>
<dbReference type="OrthoDB" id="4388755at2759"/>